<dbReference type="GO" id="GO:0016301">
    <property type="term" value="F:kinase activity"/>
    <property type="evidence" value="ECO:0007669"/>
    <property type="project" value="UniProtKB-KW"/>
</dbReference>
<dbReference type="AlphaFoldDB" id="A0A6A6Q263"/>
<dbReference type="PANTHER" id="PTHR21310:SF15">
    <property type="entry name" value="AMINOGLYCOSIDE PHOSPHOTRANSFERASE DOMAIN-CONTAINING PROTEIN"/>
    <property type="match status" value="1"/>
</dbReference>
<reference evidence="2" key="1">
    <citation type="journal article" date="2020" name="Stud. Mycol.">
        <title>101 Dothideomycetes genomes: a test case for predicting lifestyles and emergence of pathogens.</title>
        <authorList>
            <person name="Haridas S."/>
            <person name="Albert R."/>
            <person name="Binder M."/>
            <person name="Bloem J."/>
            <person name="Labutti K."/>
            <person name="Salamov A."/>
            <person name="Andreopoulos B."/>
            <person name="Baker S."/>
            <person name="Barry K."/>
            <person name="Bills G."/>
            <person name="Bluhm B."/>
            <person name="Cannon C."/>
            <person name="Castanera R."/>
            <person name="Culley D."/>
            <person name="Daum C."/>
            <person name="Ezra D."/>
            <person name="Gonzalez J."/>
            <person name="Henrissat B."/>
            <person name="Kuo A."/>
            <person name="Liang C."/>
            <person name="Lipzen A."/>
            <person name="Lutzoni F."/>
            <person name="Magnuson J."/>
            <person name="Mondo S."/>
            <person name="Nolan M."/>
            <person name="Ohm R."/>
            <person name="Pangilinan J."/>
            <person name="Park H.-J."/>
            <person name="Ramirez L."/>
            <person name="Alfaro M."/>
            <person name="Sun H."/>
            <person name="Tritt A."/>
            <person name="Yoshinaga Y."/>
            <person name="Zwiers L.-H."/>
            <person name="Turgeon B."/>
            <person name="Goodwin S."/>
            <person name="Spatafora J."/>
            <person name="Crous P."/>
            <person name="Grigoriev I."/>
        </authorList>
    </citation>
    <scope>NUCLEOTIDE SEQUENCE</scope>
    <source>
        <strain evidence="2">CBS 113389</strain>
    </source>
</reference>
<dbReference type="InterPro" id="IPR051678">
    <property type="entry name" value="AGP_Transferase"/>
</dbReference>
<dbReference type="EMBL" id="MU001632">
    <property type="protein sequence ID" value="KAF2486342.1"/>
    <property type="molecule type" value="Genomic_DNA"/>
</dbReference>
<accession>A0A6A6Q263</accession>
<name>A0A6A6Q263_9PEZI</name>
<dbReference type="Gene3D" id="3.90.1200.10">
    <property type="match status" value="1"/>
</dbReference>
<evidence type="ECO:0000259" key="1">
    <source>
        <dbReference type="Pfam" id="PF01636"/>
    </source>
</evidence>
<keyword evidence="2" id="KW-0808">Transferase</keyword>
<evidence type="ECO:0000313" key="3">
    <source>
        <dbReference type="Proteomes" id="UP000799767"/>
    </source>
</evidence>
<organism evidence="2 3">
    <name type="scientific">Neohortaea acidophila</name>
    <dbReference type="NCBI Taxonomy" id="245834"/>
    <lineage>
        <taxon>Eukaryota</taxon>
        <taxon>Fungi</taxon>
        <taxon>Dikarya</taxon>
        <taxon>Ascomycota</taxon>
        <taxon>Pezizomycotina</taxon>
        <taxon>Dothideomycetes</taxon>
        <taxon>Dothideomycetidae</taxon>
        <taxon>Mycosphaerellales</taxon>
        <taxon>Teratosphaeriaceae</taxon>
        <taxon>Neohortaea</taxon>
    </lineage>
</organism>
<dbReference type="OrthoDB" id="2906425at2759"/>
<dbReference type="GeneID" id="54477564"/>
<sequence>MAIVHLLSLLTDLWKRFDDYILDLRLHFGHTITDDAQRRITRIFPNQVVKGPCTQQEVEGTLFAAQHAALHSFTPRIHRIHERRDGRAFIIMEFVEGENLLDVWPRLDDVGRRDVVKQLWRNLQQLRACVQPVSASGVLVGSAISGSEVRDGSYSLDPFGPFWNLEGFNRLQQRNPNLQRFSRFWTPVDKRAASTVFTHGDMALRNVIVRQDGSLCLIDWEAAGWWPEYWEMCKWHFGDWPRLPGWVDLMDEVSGLNV</sequence>
<protein>
    <submittedName>
        <fullName evidence="2">Kinase-like domain-containing protein</fullName>
    </submittedName>
</protein>
<dbReference type="SUPFAM" id="SSF56112">
    <property type="entry name" value="Protein kinase-like (PK-like)"/>
    <property type="match status" value="1"/>
</dbReference>
<dbReference type="PANTHER" id="PTHR21310">
    <property type="entry name" value="AMINOGLYCOSIDE PHOSPHOTRANSFERASE-RELATED-RELATED"/>
    <property type="match status" value="1"/>
</dbReference>
<keyword evidence="3" id="KW-1185">Reference proteome</keyword>
<dbReference type="Proteomes" id="UP000799767">
    <property type="component" value="Unassembled WGS sequence"/>
</dbReference>
<dbReference type="InterPro" id="IPR002575">
    <property type="entry name" value="Aminoglycoside_PTrfase"/>
</dbReference>
<feature type="domain" description="Aminoglycoside phosphotransferase" evidence="1">
    <location>
        <begin position="33"/>
        <end position="226"/>
    </location>
</feature>
<keyword evidence="2" id="KW-0418">Kinase</keyword>
<dbReference type="Pfam" id="PF01636">
    <property type="entry name" value="APH"/>
    <property type="match status" value="1"/>
</dbReference>
<dbReference type="InterPro" id="IPR011009">
    <property type="entry name" value="Kinase-like_dom_sf"/>
</dbReference>
<proteinExistence type="predicted"/>
<evidence type="ECO:0000313" key="2">
    <source>
        <dbReference type="EMBL" id="KAF2486342.1"/>
    </source>
</evidence>
<gene>
    <name evidence="2" type="ORF">BDY17DRAFT_321146</name>
</gene>
<dbReference type="RefSeq" id="XP_033592911.1">
    <property type="nucleotide sequence ID" value="XM_033736562.1"/>
</dbReference>